<name>A0A562SLF0_CHIJA</name>
<dbReference type="SUPFAM" id="SSF53474">
    <property type="entry name" value="alpha/beta-Hydrolases"/>
    <property type="match status" value="1"/>
</dbReference>
<dbReference type="PANTHER" id="PTHR11487:SF0">
    <property type="entry name" value="S-ACYL FATTY ACID SYNTHASE THIOESTERASE, MEDIUM CHAIN"/>
    <property type="match status" value="1"/>
</dbReference>
<feature type="domain" description="Thioesterase" evidence="2">
    <location>
        <begin position="3"/>
        <end position="225"/>
    </location>
</feature>
<dbReference type="RefSeq" id="WP_145719295.1">
    <property type="nucleotide sequence ID" value="NZ_BAAAFY010000003.1"/>
</dbReference>
<dbReference type="InterPro" id="IPR012223">
    <property type="entry name" value="TEII"/>
</dbReference>
<dbReference type="Proteomes" id="UP000316778">
    <property type="component" value="Unassembled WGS sequence"/>
</dbReference>
<dbReference type="OrthoDB" id="2213423at2"/>
<dbReference type="PANTHER" id="PTHR11487">
    <property type="entry name" value="THIOESTERASE"/>
    <property type="match status" value="1"/>
</dbReference>
<sequence>MNVFSIPFAGGSVYSLKPFDMYMPEGIRWIPLEPPGRGRRIREPLIRDLHMMAKDIFDQIRSALQEPYAIYGHSMGAMLAYLVTRQVLAAGLPPPRQLFLSGCGAPCSKLNQPGRHKLPKEAFWQALRELGGSPPEILEDEELQHFFEPILRADFEAIEKYCYQEVAPFDIPIIAMIGYEEFVTREEVALWQMETTAPVEVVTFPGNHFFIFDRAYEIARLIKKSLNLTIV</sequence>
<accession>A0A562SLF0</accession>
<proteinExistence type="inferred from homology"/>
<dbReference type="InterPro" id="IPR001031">
    <property type="entry name" value="Thioesterase"/>
</dbReference>
<evidence type="ECO:0000313" key="3">
    <source>
        <dbReference type="EMBL" id="TWI82117.1"/>
    </source>
</evidence>
<dbReference type="AlphaFoldDB" id="A0A562SLF0"/>
<comment type="similarity">
    <text evidence="1">Belongs to the thioesterase family.</text>
</comment>
<gene>
    <name evidence="3" type="ORF">LX66_5435</name>
</gene>
<dbReference type="Pfam" id="PF00975">
    <property type="entry name" value="Thioesterase"/>
    <property type="match status" value="1"/>
</dbReference>
<evidence type="ECO:0000256" key="1">
    <source>
        <dbReference type="ARBA" id="ARBA00007169"/>
    </source>
</evidence>
<comment type="caution">
    <text evidence="3">The sequence shown here is derived from an EMBL/GenBank/DDBJ whole genome shotgun (WGS) entry which is preliminary data.</text>
</comment>
<dbReference type="EMBL" id="VLLG01000007">
    <property type="protein sequence ID" value="TWI82117.1"/>
    <property type="molecule type" value="Genomic_DNA"/>
</dbReference>
<keyword evidence="4" id="KW-1185">Reference proteome</keyword>
<organism evidence="3 4">
    <name type="scientific">Chitinophaga japonensis</name>
    <name type="common">Flexibacter japonensis</name>
    <dbReference type="NCBI Taxonomy" id="104662"/>
    <lineage>
        <taxon>Bacteria</taxon>
        <taxon>Pseudomonadati</taxon>
        <taxon>Bacteroidota</taxon>
        <taxon>Chitinophagia</taxon>
        <taxon>Chitinophagales</taxon>
        <taxon>Chitinophagaceae</taxon>
        <taxon>Chitinophaga</taxon>
    </lineage>
</organism>
<dbReference type="InterPro" id="IPR029058">
    <property type="entry name" value="AB_hydrolase_fold"/>
</dbReference>
<evidence type="ECO:0000313" key="4">
    <source>
        <dbReference type="Proteomes" id="UP000316778"/>
    </source>
</evidence>
<protein>
    <submittedName>
        <fullName evidence="3">Surfactin synthase thioesterase subunit</fullName>
    </submittedName>
</protein>
<evidence type="ECO:0000259" key="2">
    <source>
        <dbReference type="Pfam" id="PF00975"/>
    </source>
</evidence>
<dbReference type="GO" id="GO:0008610">
    <property type="term" value="P:lipid biosynthetic process"/>
    <property type="evidence" value="ECO:0007669"/>
    <property type="project" value="TreeGrafter"/>
</dbReference>
<dbReference type="Gene3D" id="3.40.50.1820">
    <property type="entry name" value="alpha/beta hydrolase"/>
    <property type="match status" value="1"/>
</dbReference>
<reference evidence="3 4" key="1">
    <citation type="journal article" date="2013" name="Stand. Genomic Sci.">
        <title>Genomic Encyclopedia of Type Strains, Phase I: The one thousand microbial genomes (KMG-I) project.</title>
        <authorList>
            <person name="Kyrpides N.C."/>
            <person name="Woyke T."/>
            <person name="Eisen J.A."/>
            <person name="Garrity G."/>
            <person name="Lilburn T.G."/>
            <person name="Beck B.J."/>
            <person name="Whitman W.B."/>
            <person name="Hugenholtz P."/>
            <person name="Klenk H.P."/>
        </authorList>
    </citation>
    <scope>NUCLEOTIDE SEQUENCE [LARGE SCALE GENOMIC DNA]</scope>
    <source>
        <strain evidence="3 4">DSM 13484</strain>
    </source>
</reference>